<name>A0A0H4WYA9_9BACT</name>
<dbReference type="SUPFAM" id="SSF55486">
    <property type="entry name" value="Metalloproteases ('zincins'), catalytic domain"/>
    <property type="match status" value="1"/>
</dbReference>
<sequence length="587" mass="63609">MRSSRGAPYVCPRCQMERMQMSRTESKRNIWVSARLMAILASVGCGAGMAPEAPDEGPVGAHRLSFEEFERSTYREPETGIYIVDGDMPMSDLEELREYYDGLSKPGALTVHAVGSANAVWNSTQKLNLTYCVSTGFGGSRHARIVDAMARAANAWESAANINFIHVPAEDSACTATNPNVVFDVRPVSGLGYVARAFFPNDIRPYRNLLIDSSAFENLAPQTLTGLLRHELGHILGLRHESTRSGSGACFEDSNWRALTPYDSDSVMHSPQCMGANTADLHLTQRDRIGIRALYGAGNGNLALMGNSSASSTYCYGPGSNCYSPDRVNDGSRDSTLNGHHSWTNADNVGLPQWVQVDLGHPYVINQAVVVGSSGGVPQSYLLEYWNGSAWVATANVAGNTQVQRTHDFAPVVTSRVRLLGRLGSATQPGYVRVNEIELYNTHENLALGAAASASSSFCSLGCYSPSRVNDGIPSLELGPNTSWTNAAGAALPQWVDLDFGGLRTFRRIELYMSTSGAPQALSIQVWNELNVLGGWVTLHVVRDNVHARTTHLSSAITTSKLRILGQLGSVEQPGYVRINEVEVYEN</sequence>
<dbReference type="GO" id="GO:0008270">
    <property type="term" value="F:zinc ion binding"/>
    <property type="evidence" value="ECO:0007669"/>
    <property type="project" value="InterPro"/>
</dbReference>
<dbReference type="GO" id="GO:0006508">
    <property type="term" value="P:proteolysis"/>
    <property type="evidence" value="ECO:0007669"/>
    <property type="project" value="InterPro"/>
</dbReference>
<reference evidence="2 3" key="1">
    <citation type="journal article" date="2016" name="PLoS ONE">
        <title>Complete Genome Sequence and Comparative Genomics of a Novel Myxobacterium Myxococcus hansupus.</title>
        <authorList>
            <person name="Sharma G."/>
            <person name="Narwani T."/>
            <person name="Subramanian S."/>
        </authorList>
    </citation>
    <scope>NUCLEOTIDE SEQUENCE [LARGE SCALE GENOMIC DNA]</scope>
    <source>
        <strain evidence="3">mixupus</strain>
    </source>
</reference>
<dbReference type="CDD" id="cd04279">
    <property type="entry name" value="ZnMc_MMP_like_1"/>
    <property type="match status" value="1"/>
</dbReference>
<evidence type="ECO:0000313" key="2">
    <source>
        <dbReference type="EMBL" id="AKQ66583.1"/>
    </source>
</evidence>
<dbReference type="Gene3D" id="2.60.120.260">
    <property type="entry name" value="Galactose-binding domain-like"/>
    <property type="match status" value="2"/>
</dbReference>
<protein>
    <submittedName>
        <fullName evidence="2">Bacterial leucyl aminopeptidase</fullName>
    </submittedName>
</protein>
<dbReference type="Pfam" id="PF12388">
    <property type="entry name" value="Peptidase_M57"/>
    <property type="match status" value="1"/>
</dbReference>
<dbReference type="Pfam" id="PF22633">
    <property type="entry name" value="F5_F8_type_C_2"/>
    <property type="match status" value="1"/>
</dbReference>
<dbReference type="InterPro" id="IPR008979">
    <property type="entry name" value="Galactose-bd-like_sf"/>
</dbReference>
<keyword evidence="2" id="KW-0378">Hydrolase</keyword>
<keyword evidence="3" id="KW-1185">Reference proteome</keyword>
<organism evidence="2 3">
    <name type="scientific">Pseudomyxococcus hansupus</name>
    <dbReference type="NCBI Taxonomy" id="1297742"/>
    <lineage>
        <taxon>Bacteria</taxon>
        <taxon>Pseudomonadati</taxon>
        <taxon>Myxococcota</taxon>
        <taxon>Myxococcia</taxon>
        <taxon>Myxococcales</taxon>
        <taxon>Cystobacterineae</taxon>
        <taxon>Myxococcaceae</taxon>
        <taxon>Pseudomyxococcus</taxon>
    </lineage>
</organism>
<dbReference type="GO" id="GO:0008237">
    <property type="term" value="F:metallopeptidase activity"/>
    <property type="evidence" value="ECO:0007669"/>
    <property type="project" value="InterPro"/>
</dbReference>
<dbReference type="InterPro" id="IPR024079">
    <property type="entry name" value="MetalloPept_cat_dom_sf"/>
</dbReference>
<feature type="domain" description="F5/8 type C" evidence="1">
    <location>
        <begin position="297"/>
        <end position="442"/>
    </location>
</feature>
<gene>
    <name evidence="2" type="ORF">A176_003495</name>
</gene>
<dbReference type="eggNOG" id="COG4412">
    <property type="taxonomic scope" value="Bacteria"/>
</dbReference>
<evidence type="ECO:0000313" key="3">
    <source>
        <dbReference type="Proteomes" id="UP000009026"/>
    </source>
</evidence>
<dbReference type="InterPro" id="IPR024653">
    <property type="entry name" value="Peptidase_M10/M27/M57"/>
</dbReference>
<dbReference type="InterPro" id="IPR006026">
    <property type="entry name" value="Peptidase_Metallo"/>
</dbReference>
<dbReference type="AlphaFoldDB" id="A0A0H4WYA9"/>
<dbReference type="InterPro" id="IPR000421">
    <property type="entry name" value="FA58C"/>
</dbReference>
<dbReference type="SMART" id="SM00235">
    <property type="entry name" value="ZnMc"/>
    <property type="match status" value="1"/>
</dbReference>
<dbReference type="GO" id="GO:0004177">
    <property type="term" value="F:aminopeptidase activity"/>
    <property type="evidence" value="ECO:0007669"/>
    <property type="project" value="UniProtKB-KW"/>
</dbReference>
<dbReference type="Gene3D" id="3.40.390.10">
    <property type="entry name" value="Collagenase (Catalytic Domain)"/>
    <property type="match status" value="1"/>
</dbReference>
<keyword evidence="2" id="KW-0031">Aminopeptidase</keyword>
<dbReference type="Proteomes" id="UP000009026">
    <property type="component" value="Chromosome"/>
</dbReference>
<dbReference type="eggNOG" id="COG1520">
    <property type="taxonomic scope" value="Bacteria"/>
</dbReference>
<evidence type="ECO:0000259" key="1">
    <source>
        <dbReference type="PROSITE" id="PS50022"/>
    </source>
</evidence>
<keyword evidence="2" id="KW-0645">Protease</keyword>
<dbReference type="EMBL" id="CP012109">
    <property type="protein sequence ID" value="AKQ66583.1"/>
    <property type="molecule type" value="Genomic_DNA"/>
</dbReference>
<dbReference type="PATRIC" id="fig|1297742.4.peg.3526"/>
<accession>A0A0H4WYA9</accession>
<dbReference type="SUPFAM" id="SSF49785">
    <property type="entry name" value="Galactose-binding domain-like"/>
    <property type="match status" value="2"/>
</dbReference>
<dbReference type="STRING" id="1297742.A176_003495"/>
<dbReference type="Pfam" id="PF00754">
    <property type="entry name" value="F5_F8_type_C"/>
    <property type="match status" value="1"/>
</dbReference>
<dbReference type="PROSITE" id="PS50022">
    <property type="entry name" value="FA58C_3"/>
    <property type="match status" value="1"/>
</dbReference>
<dbReference type="KEGG" id="mym:A176_003495"/>
<proteinExistence type="predicted"/>